<evidence type="ECO:0000256" key="1">
    <source>
        <dbReference type="ARBA" id="ARBA00004167"/>
    </source>
</evidence>
<keyword evidence="3" id="KW-1133">Transmembrane helix</keyword>
<feature type="region of interest" description="Disordered" evidence="5">
    <location>
        <begin position="1310"/>
        <end position="1332"/>
    </location>
</feature>
<name>A0A5M6IPK8_9PROT</name>
<dbReference type="Proteomes" id="UP000325255">
    <property type="component" value="Unassembled WGS sequence"/>
</dbReference>
<evidence type="ECO:0000256" key="4">
    <source>
        <dbReference type="ARBA" id="ARBA00023136"/>
    </source>
</evidence>
<dbReference type="GO" id="GO:0005886">
    <property type="term" value="C:plasma membrane"/>
    <property type="evidence" value="ECO:0007669"/>
    <property type="project" value="InterPro"/>
</dbReference>
<evidence type="ECO:0000256" key="5">
    <source>
        <dbReference type="SAM" id="MobiDB-lite"/>
    </source>
</evidence>
<dbReference type="PANTHER" id="PTHR36985:SF1">
    <property type="entry name" value="TRANSLOCATION AND ASSEMBLY MODULE SUBUNIT TAMB"/>
    <property type="match status" value="1"/>
</dbReference>
<protein>
    <submittedName>
        <fullName evidence="7">DUF490 domain-containing protein</fullName>
    </submittedName>
</protein>
<feature type="domain" description="Translocation and assembly module TamB C-terminal" evidence="6">
    <location>
        <begin position="992"/>
        <end position="1340"/>
    </location>
</feature>
<dbReference type="GO" id="GO:0097347">
    <property type="term" value="C:TAM protein secretion complex"/>
    <property type="evidence" value="ECO:0007669"/>
    <property type="project" value="TreeGrafter"/>
</dbReference>
<dbReference type="GO" id="GO:0009306">
    <property type="term" value="P:protein secretion"/>
    <property type="evidence" value="ECO:0007669"/>
    <property type="project" value="InterPro"/>
</dbReference>
<dbReference type="RefSeq" id="WP_150043560.1">
    <property type="nucleotide sequence ID" value="NZ_OW485601.1"/>
</dbReference>
<keyword evidence="8" id="KW-1185">Reference proteome</keyword>
<sequence>MRALRILGWVTLALGILLLLVVAAVFVGLNTDAGRRLAERVTAQATGGMVVLQGLEGRFPDRLRLARVEIHDTGGAWLVVEDAALDWSPTKLLAGTAKVESLTAVRVAVPRLPVPAEPTPAPTSSSGGGFSLPVRVVADRVHVDRVEVGAPVAGAAAVLAVDGRAALDSLTQGSADVSVTRVDSPGTYHVWGDIGTDALQARLTAQEPAGGLISRMAGLPDLGAIDAYASVDGPWTGAATRLTLRAGELTASANGRIDLRGRSADLDVAAAAPAMRPRPDLAWQGIALKAHLTGPLATPEAAGTLRLDRLEAAGAGLRRLVADATVQHGLARLTASAEGIRLPGPQPGLLEDTPLRLTAEARLDAPDRPVRFDLSHPLIGLQGTARTAGGIAADATLDVPELGRLAAAGGVALQGSAKLDLKAAVEGEITQLQLDGTLGITGGMAPVPALIGPAATLTAAARLHGGDVTLSRLKLDGDGVTLAASGGLQGGAVALDWRVGLSDLSALSDRLLGTLSAQGRAEGPTDDLTVTSELTGLLATTGFPLGAIHAAVRARGLPSRPEASITAEGTLDAAPLTLAVSAARAIDGAVHVAIERTEWRSTRAEGTLDLPPGAVLPLGTLSLRVGSLDDFRGFVGRPLTGGIEATLRTEAEGGPPVARLSLRVTRAGLPGTATLNEATLTAEVRDPAGDPATDARLVVSGLQAGGIGGTVRLDAKGPQQALALRLNAALSGIAGADLATQAAATLDAPARTLSVGSLQARWQGETLRLLAPVRIAFADGLAIDRLRLGLRAAVLELAGRISPTLDLTASLRNVTADLARIVAPDLQADGRLEAQARLQGTTARPTGTLRLSATGWRMTTGAAAGLPAASLSADATLRGETARIDAALVAGRNRLTVAGTVPIAPDRALDLRAQGSIDLTTLNPILAADGRRLRGGVMLDASIGGTLAAPRPNGTVRIVDGEVQDFALGARLDEIQGTILVDGETIRIPRLGARAGRGTIVLGGSVGLAAPMPVDLTLVASDASPLRSDQLSVVLDANLALRGAVQQRMDTSGRIRIQRAEIRIPESMPAKVAVLNVRRPGEKPPPPPSPGPEIGLDITLTAPGRIFVRGRGLDAELAGDLHVGGTTLAPKPEGSFRLRRGEFNLAGQTLTFTKGEVGFDGSGKIDPTLDFVATTQTASVTASLEVTGYASKPQITLSSTPQLPQDEVLAQLLFGQSATSLGPLQIAQIAQAVAQISGVGGGFDPLNSVRSTLGLDRLTVSGGEGGRGAAVEAGRYVAPGLYVGARQGTNGSGTEAVVQMDLTRGLKLEATTGQSQGATGSSTTNDTNGTSIGLRYQFEY</sequence>
<accession>A0A5M6IPK8</accession>
<evidence type="ECO:0000256" key="3">
    <source>
        <dbReference type="ARBA" id="ARBA00022989"/>
    </source>
</evidence>
<keyword evidence="2" id="KW-0812">Transmembrane</keyword>
<dbReference type="EMBL" id="VWPK01000049">
    <property type="protein sequence ID" value="KAA5609498.1"/>
    <property type="molecule type" value="Genomic_DNA"/>
</dbReference>
<dbReference type="PANTHER" id="PTHR36985">
    <property type="entry name" value="TRANSLOCATION AND ASSEMBLY MODULE SUBUNIT TAMB"/>
    <property type="match status" value="1"/>
</dbReference>
<evidence type="ECO:0000256" key="2">
    <source>
        <dbReference type="ARBA" id="ARBA00022692"/>
    </source>
</evidence>
<feature type="compositionally biased region" description="Low complexity" evidence="5">
    <location>
        <begin position="1319"/>
        <end position="1331"/>
    </location>
</feature>
<keyword evidence="4" id="KW-0472">Membrane</keyword>
<evidence type="ECO:0000313" key="8">
    <source>
        <dbReference type="Proteomes" id="UP000325255"/>
    </source>
</evidence>
<comment type="subcellular location">
    <subcellularLocation>
        <location evidence="1">Membrane</location>
        <topology evidence="1">Single-pass membrane protein</topology>
    </subcellularLocation>
</comment>
<dbReference type="OrthoDB" id="7784409at2"/>
<comment type="caution">
    <text evidence="7">The sequence shown here is derived from an EMBL/GenBank/DDBJ whole genome shotgun (WGS) entry which is preliminary data.</text>
</comment>
<evidence type="ECO:0000313" key="7">
    <source>
        <dbReference type="EMBL" id="KAA5609498.1"/>
    </source>
</evidence>
<gene>
    <name evidence="7" type="ORF">F1189_23885</name>
</gene>
<dbReference type="Pfam" id="PF04357">
    <property type="entry name" value="TamB"/>
    <property type="match status" value="1"/>
</dbReference>
<proteinExistence type="predicted"/>
<evidence type="ECO:0000259" key="6">
    <source>
        <dbReference type="Pfam" id="PF04357"/>
    </source>
</evidence>
<reference evidence="7 8" key="1">
    <citation type="submission" date="2019-09" db="EMBL/GenBank/DDBJ databases">
        <title>Genome sequence of Rhodovastum atsumiense, a diverse member of the Acetobacteraceae family of non-sulfur purple photosynthetic bacteria.</title>
        <authorList>
            <person name="Meyer T."/>
            <person name="Kyndt J."/>
        </authorList>
    </citation>
    <scope>NUCLEOTIDE SEQUENCE [LARGE SCALE GENOMIC DNA]</scope>
    <source>
        <strain evidence="7 8">DSM 21279</strain>
    </source>
</reference>
<organism evidence="7 8">
    <name type="scientific">Rhodovastum atsumiense</name>
    <dbReference type="NCBI Taxonomy" id="504468"/>
    <lineage>
        <taxon>Bacteria</taxon>
        <taxon>Pseudomonadati</taxon>
        <taxon>Pseudomonadota</taxon>
        <taxon>Alphaproteobacteria</taxon>
        <taxon>Acetobacterales</taxon>
        <taxon>Acetobacteraceae</taxon>
        <taxon>Rhodovastum</taxon>
    </lineage>
</organism>
<dbReference type="InterPro" id="IPR007452">
    <property type="entry name" value="TamB_C"/>
</dbReference>